<reference evidence="6 7" key="1">
    <citation type="submission" date="2019-03" db="EMBL/GenBank/DDBJ databases">
        <title>Genomic Encyclopedia of Type Strains, Phase IV (KMG-IV): sequencing the most valuable type-strain genomes for metagenomic binning, comparative biology and taxonomic classification.</title>
        <authorList>
            <person name="Goeker M."/>
        </authorList>
    </citation>
    <scope>NUCLEOTIDE SEQUENCE [LARGE SCALE GENOMIC DNA]</scope>
    <source>
        <strain evidence="6 7">DSM 11170</strain>
    </source>
</reference>
<evidence type="ECO:0000256" key="3">
    <source>
        <dbReference type="ARBA" id="ARBA00022448"/>
    </source>
</evidence>
<evidence type="ECO:0000256" key="4">
    <source>
        <dbReference type="ARBA" id="ARBA00022729"/>
    </source>
</evidence>
<dbReference type="OrthoDB" id="9802127at2"/>
<comment type="similarity">
    <text evidence="2">Belongs to the prokaryotic sulfate-binding protein family.</text>
</comment>
<dbReference type="CDD" id="cd01005">
    <property type="entry name" value="PBP2_CysP"/>
    <property type="match status" value="1"/>
</dbReference>
<keyword evidence="3" id="KW-0813">Transport</keyword>
<dbReference type="InterPro" id="IPR005669">
    <property type="entry name" value="Thiosulph/SO4-bd"/>
</dbReference>
<dbReference type="GO" id="GO:0042597">
    <property type="term" value="C:periplasmic space"/>
    <property type="evidence" value="ECO:0007669"/>
    <property type="project" value="UniProtKB-SubCell"/>
</dbReference>
<accession>A0A4R2S011</accession>
<keyword evidence="4" id="KW-0732">Signal</keyword>
<comment type="caution">
    <text evidence="6">The sequence shown here is derived from an EMBL/GenBank/DDBJ whole genome shotgun (WGS) entry which is preliminary data.</text>
</comment>
<dbReference type="PANTHER" id="PTHR30368:SF2">
    <property type="entry name" value="SULFATE-BINDING PROTEIN"/>
    <property type="match status" value="1"/>
</dbReference>
<comment type="subcellular location">
    <subcellularLocation>
        <location evidence="1">Periplasm</location>
    </subcellularLocation>
</comment>
<keyword evidence="5" id="KW-0574">Periplasm</keyword>
<evidence type="ECO:0000256" key="2">
    <source>
        <dbReference type="ARBA" id="ARBA00006099"/>
    </source>
</evidence>
<name>A0A4R2S011_9FIRM</name>
<keyword evidence="7" id="KW-1185">Reference proteome</keyword>
<evidence type="ECO:0000313" key="6">
    <source>
        <dbReference type="EMBL" id="TCP68739.1"/>
    </source>
</evidence>
<dbReference type="EMBL" id="SLXT01000002">
    <property type="protein sequence ID" value="TCP68739.1"/>
    <property type="molecule type" value="Genomic_DNA"/>
</dbReference>
<gene>
    <name evidence="6" type="ORF">EDD73_102135</name>
</gene>
<dbReference type="SUPFAM" id="SSF53850">
    <property type="entry name" value="Periplasmic binding protein-like II"/>
    <property type="match status" value="1"/>
</dbReference>
<evidence type="ECO:0000256" key="5">
    <source>
        <dbReference type="ARBA" id="ARBA00022764"/>
    </source>
</evidence>
<proteinExistence type="inferred from homology"/>
<dbReference type="Pfam" id="PF13531">
    <property type="entry name" value="SBP_bac_11"/>
    <property type="match status" value="1"/>
</dbReference>
<dbReference type="NCBIfam" id="TIGR00971">
    <property type="entry name" value="3a0106s03"/>
    <property type="match status" value="1"/>
</dbReference>
<dbReference type="AlphaFoldDB" id="A0A4R2S011"/>
<dbReference type="GO" id="GO:0140104">
    <property type="term" value="F:molecular carrier activity"/>
    <property type="evidence" value="ECO:0007669"/>
    <property type="project" value="InterPro"/>
</dbReference>
<evidence type="ECO:0000313" key="7">
    <source>
        <dbReference type="Proteomes" id="UP000294813"/>
    </source>
</evidence>
<evidence type="ECO:0000256" key="1">
    <source>
        <dbReference type="ARBA" id="ARBA00004418"/>
    </source>
</evidence>
<protein>
    <submittedName>
        <fullName evidence="6">Sulfate transport system substrate-binding protein</fullName>
    </submittedName>
</protein>
<dbReference type="Gene3D" id="3.40.190.10">
    <property type="entry name" value="Periplasmic binding protein-like II"/>
    <property type="match status" value="2"/>
</dbReference>
<dbReference type="GO" id="GO:1902358">
    <property type="term" value="P:sulfate transmembrane transport"/>
    <property type="evidence" value="ECO:0007669"/>
    <property type="project" value="InterPro"/>
</dbReference>
<dbReference type="Proteomes" id="UP000294813">
    <property type="component" value="Unassembled WGS sequence"/>
</dbReference>
<dbReference type="PROSITE" id="PS51257">
    <property type="entry name" value="PROKAR_LIPOPROTEIN"/>
    <property type="match status" value="1"/>
</dbReference>
<organism evidence="6 7">
    <name type="scientific">Heliophilum fasciatum</name>
    <dbReference type="NCBI Taxonomy" id="35700"/>
    <lineage>
        <taxon>Bacteria</taxon>
        <taxon>Bacillati</taxon>
        <taxon>Bacillota</taxon>
        <taxon>Clostridia</taxon>
        <taxon>Eubacteriales</taxon>
        <taxon>Heliobacteriaceae</taxon>
        <taxon>Heliophilum</taxon>
    </lineage>
</organism>
<dbReference type="PANTHER" id="PTHR30368">
    <property type="entry name" value="SULFATE-BINDING PROTEIN"/>
    <property type="match status" value="1"/>
</dbReference>
<sequence>MNGSRRKGSRWAVTLLVTVGLLMTTVLTGCGGNRGAQQGAGSSSKAADGGKPVEIVLAAYTVPKEAYQKEIIPAFQKHWREKTGQEVKFTESYVGSGAQAKAIASGLEADVAALSLEGDIDVITKAGLIKHEWKKKQHQGMITQSVVALGVPKGNPKAIRDWEDLTQPGVAVLYPSPRTSGGAMWDVNAIYGAGLKKSEAQGAKDPEAGKRLLAQIQKNVKVMDKSGRESMTTFEKGLGDVVITYENELLLRNMEGPIYDIVYPSATILVENPVALVDTYVDKHGNREVVEAFVDFLWSKEAQQAFAKYGFRPVDPEVAKANEAKFPKPADLFTIEYLGGWSKVKEDLYGPQGVWTEVAERRS</sequence>